<evidence type="ECO:0000313" key="1">
    <source>
        <dbReference type="EMBL" id="MBP1989538.1"/>
    </source>
</evidence>
<gene>
    <name evidence="1" type="ORF">J2Z66_001136</name>
</gene>
<dbReference type="RefSeq" id="WP_209970378.1">
    <property type="nucleotide sequence ID" value="NZ_JAGGLB010000003.1"/>
</dbReference>
<protein>
    <submittedName>
        <fullName evidence="1">Uncharacterized protein</fullName>
    </submittedName>
</protein>
<reference evidence="1 2" key="1">
    <citation type="submission" date="2021-03" db="EMBL/GenBank/DDBJ databases">
        <title>Genomic Encyclopedia of Type Strains, Phase IV (KMG-IV): sequencing the most valuable type-strain genomes for metagenomic binning, comparative biology and taxonomic classification.</title>
        <authorList>
            <person name="Goeker M."/>
        </authorList>
    </citation>
    <scope>NUCLEOTIDE SEQUENCE [LARGE SCALE GENOMIC DNA]</scope>
    <source>
        <strain evidence="1 2">DSM 26048</strain>
    </source>
</reference>
<accession>A0ABS4IPP6</accession>
<comment type="caution">
    <text evidence="1">The sequence shown here is derived from an EMBL/GenBank/DDBJ whole genome shotgun (WGS) entry which is preliminary data.</text>
</comment>
<name>A0ABS4IPP6_9BACL</name>
<organism evidence="1 2">
    <name type="scientific">Paenibacillus eucommiae</name>
    <dbReference type="NCBI Taxonomy" id="1355755"/>
    <lineage>
        <taxon>Bacteria</taxon>
        <taxon>Bacillati</taxon>
        <taxon>Bacillota</taxon>
        <taxon>Bacilli</taxon>
        <taxon>Bacillales</taxon>
        <taxon>Paenibacillaceae</taxon>
        <taxon>Paenibacillus</taxon>
    </lineage>
</organism>
<keyword evidence="2" id="KW-1185">Reference proteome</keyword>
<dbReference type="Proteomes" id="UP001519287">
    <property type="component" value="Unassembled WGS sequence"/>
</dbReference>
<evidence type="ECO:0000313" key="2">
    <source>
        <dbReference type="Proteomes" id="UP001519287"/>
    </source>
</evidence>
<proteinExistence type="predicted"/>
<dbReference type="EMBL" id="JAGGLB010000003">
    <property type="protein sequence ID" value="MBP1989538.1"/>
    <property type="molecule type" value="Genomic_DNA"/>
</dbReference>
<sequence length="108" mass="12089">MSYDIHITRANHWTESTEIPISLDELKTIFAAKNDFEYSNTFSKSGPIQISISGDFFIWEADDAWVPFSYSNGKLTVSGADEGDVIDKMKEIASELNAKVQGDEGELY</sequence>